<name>A0ABQ4SEI3_9HYPH</name>
<dbReference type="InterPro" id="IPR002477">
    <property type="entry name" value="Peptidoglycan-bd-like"/>
</dbReference>
<feature type="active site" description="Proton donor/acceptor" evidence="7">
    <location>
        <position position="303"/>
    </location>
</feature>
<gene>
    <name evidence="9" type="ORF">GMJLKIPL_2853</name>
</gene>
<evidence type="ECO:0000256" key="3">
    <source>
        <dbReference type="ARBA" id="ARBA00022679"/>
    </source>
</evidence>
<proteinExistence type="inferred from homology"/>
<evidence type="ECO:0000256" key="4">
    <source>
        <dbReference type="ARBA" id="ARBA00022960"/>
    </source>
</evidence>
<dbReference type="Gene3D" id="1.10.101.10">
    <property type="entry name" value="PGBD-like superfamily/PGBD"/>
    <property type="match status" value="1"/>
</dbReference>
<evidence type="ECO:0000256" key="6">
    <source>
        <dbReference type="ARBA" id="ARBA00023316"/>
    </source>
</evidence>
<feature type="domain" description="L,D-TPase catalytic" evidence="8">
    <location>
        <begin position="210"/>
        <end position="343"/>
    </location>
</feature>
<evidence type="ECO:0000313" key="10">
    <source>
        <dbReference type="Proteomes" id="UP001055153"/>
    </source>
</evidence>
<dbReference type="Pfam" id="PF03734">
    <property type="entry name" value="YkuD"/>
    <property type="match status" value="1"/>
</dbReference>
<keyword evidence="4 7" id="KW-0133">Cell shape</keyword>
<protein>
    <recommendedName>
        <fullName evidence="8">L,D-TPase catalytic domain-containing protein</fullName>
    </recommendedName>
</protein>
<evidence type="ECO:0000256" key="2">
    <source>
        <dbReference type="ARBA" id="ARBA00005992"/>
    </source>
</evidence>
<dbReference type="CDD" id="cd16913">
    <property type="entry name" value="YkuD_like"/>
    <property type="match status" value="1"/>
</dbReference>
<dbReference type="SUPFAM" id="SSF47090">
    <property type="entry name" value="PGBD-like"/>
    <property type="match status" value="1"/>
</dbReference>
<dbReference type="InterPro" id="IPR036366">
    <property type="entry name" value="PGBDSf"/>
</dbReference>
<reference evidence="9" key="1">
    <citation type="journal article" date="2021" name="Front. Microbiol.">
        <title>Comprehensive Comparative Genomics and Phenotyping of Methylobacterium Species.</title>
        <authorList>
            <person name="Alessa O."/>
            <person name="Ogura Y."/>
            <person name="Fujitani Y."/>
            <person name="Takami H."/>
            <person name="Hayashi T."/>
            <person name="Sahin N."/>
            <person name="Tani A."/>
        </authorList>
    </citation>
    <scope>NUCLEOTIDE SEQUENCE</scope>
    <source>
        <strain evidence="9">DSM 17168</strain>
    </source>
</reference>
<dbReference type="PROSITE" id="PS52029">
    <property type="entry name" value="LD_TPASE"/>
    <property type="match status" value="1"/>
</dbReference>
<evidence type="ECO:0000256" key="7">
    <source>
        <dbReference type="PROSITE-ProRule" id="PRU01373"/>
    </source>
</evidence>
<dbReference type="InterPro" id="IPR050979">
    <property type="entry name" value="LD-transpeptidase"/>
</dbReference>
<sequence length="344" mass="36877">MRMAAGWIGVVSLVLAGAGMVQAAERREPVLDRDAVNAAAFEAGDKPSRASKRPDPLLVKAQVLLDRARFSPGAIDGRDGENLRGAIKAFAQARGLKAGGQLDGRIWEALAATSADQALTAYTVTEADLRGPFVEEIPDKMEEQADLKALAYTSPAEMLAERFHMSRALFDALNPDKDLKAGSVVTVAGVEPMGTDRPSAKDLPDEPKVARIVVDKEALQVRGYAEDGALLRVYPASIGSEEKPAPTGRFKVKAVAFNPDYTYNPKYGFAGVKTDRAFTIHAGPNNPVGLVWIDLSAESYGIHGTPEPEKIGKTESHGCVRLTNWDARDLARHVAKGATVEFGE</sequence>
<keyword evidence="5 7" id="KW-0573">Peptidoglycan synthesis</keyword>
<comment type="caution">
    <text evidence="9">The sequence shown here is derived from an EMBL/GenBank/DDBJ whole genome shotgun (WGS) entry which is preliminary data.</text>
</comment>
<dbReference type="SUPFAM" id="SSF141523">
    <property type="entry name" value="L,D-transpeptidase catalytic domain-like"/>
    <property type="match status" value="1"/>
</dbReference>
<comment type="pathway">
    <text evidence="1 7">Cell wall biogenesis; peptidoglycan biosynthesis.</text>
</comment>
<dbReference type="Proteomes" id="UP001055153">
    <property type="component" value="Unassembled WGS sequence"/>
</dbReference>
<organism evidence="9 10">
    <name type="scientific">Methylobacterium isbiliense</name>
    <dbReference type="NCBI Taxonomy" id="315478"/>
    <lineage>
        <taxon>Bacteria</taxon>
        <taxon>Pseudomonadati</taxon>
        <taxon>Pseudomonadota</taxon>
        <taxon>Alphaproteobacteria</taxon>
        <taxon>Hyphomicrobiales</taxon>
        <taxon>Methylobacteriaceae</taxon>
        <taxon>Methylobacterium</taxon>
    </lineage>
</organism>
<reference evidence="9" key="2">
    <citation type="submission" date="2021-08" db="EMBL/GenBank/DDBJ databases">
        <authorList>
            <person name="Tani A."/>
            <person name="Ola A."/>
            <person name="Ogura Y."/>
            <person name="Katsura K."/>
            <person name="Hayashi T."/>
        </authorList>
    </citation>
    <scope>NUCLEOTIDE SEQUENCE</scope>
    <source>
        <strain evidence="9">DSM 17168</strain>
    </source>
</reference>
<evidence type="ECO:0000313" key="9">
    <source>
        <dbReference type="EMBL" id="GJE00925.1"/>
    </source>
</evidence>
<dbReference type="PANTHER" id="PTHR30582">
    <property type="entry name" value="L,D-TRANSPEPTIDASE"/>
    <property type="match status" value="1"/>
</dbReference>
<dbReference type="InterPro" id="IPR036365">
    <property type="entry name" value="PGBD-like_sf"/>
</dbReference>
<keyword evidence="3" id="KW-0808">Transferase</keyword>
<evidence type="ECO:0000256" key="5">
    <source>
        <dbReference type="ARBA" id="ARBA00022984"/>
    </source>
</evidence>
<dbReference type="InterPro" id="IPR038063">
    <property type="entry name" value="Transpep_catalytic_dom"/>
</dbReference>
<evidence type="ECO:0000256" key="1">
    <source>
        <dbReference type="ARBA" id="ARBA00004752"/>
    </source>
</evidence>
<keyword evidence="6 7" id="KW-0961">Cell wall biogenesis/degradation</keyword>
<evidence type="ECO:0000259" key="8">
    <source>
        <dbReference type="PROSITE" id="PS52029"/>
    </source>
</evidence>
<dbReference type="EMBL" id="BPQQ01000031">
    <property type="protein sequence ID" value="GJE00925.1"/>
    <property type="molecule type" value="Genomic_DNA"/>
</dbReference>
<comment type="similarity">
    <text evidence="2">Belongs to the YkuD family.</text>
</comment>
<dbReference type="Pfam" id="PF01471">
    <property type="entry name" value="PG_binding_1"/>
    <property type="match status" value="1"/>
</dbReference>
<dbReference type="InterPro" id="IPR005490">
    <property type="entry name" value="LD_TPept_cat_dom"/>
</dbReference>
<dbReference type="PANTHER" id="PTHR30582:SF30">
    <property type="entry name" value="BLR4375 PROTEIN"/>
    <property type="match status" value="1"/>
</dbReference>
<feature type="active site" description="Nucleophile" evidence="7">
    <location>
        <position position="319"/>
    </location>
</feature>
<dbReference type="Gene3D" id="2.40.440.10">
    <property type="entry name" value="L,D-transpeptidase catalytic domain-like"/>
    <property type="match status" value="1"/>
</dbReference>
<keyword evidence="10" id="KW-1185">Reference proteome</keyword>
<accession>A0ABQ4SEI3</accession>